<comment type="caution">
    <text evidence="1">The sequence shown here is derived from an EMBL/GenBank/DDBJ whole genome shotgun (WGS) entry which is preliminary data.</text>
</comment>
<dbReference type="RefSeq" id="WP_115361265.1">
    <property type="nucleotide sequence ID" value="NZ_QDKL01000002.1"/>
</dbReference>
<organism evidence="1 2">
    <name type="scientific">Halobacteriovorax vibrionivorans</name>
    <dbReference type="NCBI Taxonomy" id="2152716"/>
    <lineage>
        <taxon>Bacteria</taxon>
        <taxon>Pseudomonadati</taxon>
        <taxon>Bdellovibrionota</taxon>
        <taxon>Bacteriovoracia</taxon>
        <taxon>Bacteriovoracales</taxon>
        <taxon>Halobacteriovoraceae</taxon>
        <taxon>Halobacteriovorax</taxon>
    </lineage>
</organism>
<dbReference type="EMBL" id="QDKL01000002">
    <property type="protein sequence ID" value="RZF21660.1"/>
    <property type="molecule type" value="Genomic_DNA"/>
</dbReference>
<evidence type="ECO:0000313" key="2">
    <source>
        <dbReference type="Proteomes" id="UP000443582"/>
    </source>
</evidence>
<keyword evidence="2" id="KW-1185">Reference proteome</keyword>
<dbReference type="Proteomes" id="UP000443582">
    <property type="component" value="Unassembled WGS sequence"/>
</dbReference>
<sequence length="140" mass="16436">MELNIGAVSNQKFDFIWGSPMNSTDVEVTLPDLSKLEYSVWGDWGPMYKFNLTDQAVVKIKYNEDEYTSSQKQLKIESPMLARERDELPFYIIIEDQSKNLKFKLYIDTDYNLAKVTEHRIRNNVYTYEEASENSQITTL</sequence>
<proteinExistence type="predicted"/>
<reference evidence="2" key="1">
    <citation type="journal article" date="2019" name="Int. J. Syst. Evol. Microbiol.">
        <title>Halobacteriovorax valvorus sp. nov., a novel prokaryotic predator isolated from coastal seawater of China.</title>
        <authorList>
            <person name="Chen M.-X."/>
        </authorList>
    </citation>
    <scope>NUCLEOTIDE SEQUENCE [LARGE SCALE GENOMIC DNA]</scope>
    <source>
        <strain evidence="2">BL9</strain>
    </source>
</reference>
<protein>
    <submittedName>
        <fullName evidence="1">Uncharacterized protein</fullName>
    </submittedName>
</protein>
<accession>A0ABY0IGF3</accession>
<name>A0ABY0IGF3_9BACT</name>
<evidence type="ECO:0000313" key="1">
    <source>
        <dbReference type="EMBL" id="RZF21660.1"/>
    </source>
</evidence>
<gene>
    <name evidence="1" type="ORF">DAY19_08195</name>
</gene>